<evidence type="ECO:0000313" key="4">
    <source>
        <dbReference type="Proteomes" id="UP000286931"/>
    </source>
</evidence>
<accession>A0A401YPI8</accession>
<evidence type="ECO:0000313" key="3">
    <source>
        <dbReference type="EMBL" id="GCD96513.1"/>
    </source>
</evidence>
<sequence>MSGRGVPPEGPNRGGPDGEDEFSAVVFDATFVRAADLHEPSARERLHAGKRPHRQRRVLGVRLRTLRGVAGVLVVLLVVGGATFLGARRAGTAGSHPEVGPAVLQRVSLTPPVGYATGPLPADPMAGGPAAGWARGAAGIVTGERRETAHYSATQVGQAIDLVREFVVDTQLDPTVLGNGRPWAALPLLRREQRDQLGAALAAPRDDDVSAPTGWITRFDPAEIRVLDAAPRAAGTIMAAEQARRDLVVTADVVFVYAVAQVGGPGWTRFVVHRVWDFHTDASMLHDGLLQVRRILTVAGPQACTPDNATWFHPAFTGPTPADVPPQDGRIDPFHPTAPTTCARMATVP</sequence>
<reference evidence="3 4" key="1">
    <citation type="submission" date="2018-12" db="EMBL/GenBank/DDBJ databases">
        <title>Draft genome sequence of Embleya hyalina NBRC 13850T.</title>
        <authorList>
            <person name="Komaki H."/>
            <person name="Hosoyama A."/>
            <person name="Kimura A."/>
            <person name="Ichikawa N."/>
            <person name="Tamura T."/>
        </authorList>
    </citation>
    <scope>NUCLEOTIDE SEQUENCE [LARGE SCALE GENOMIC DNA]</scope>
    <source>
        <strain evidence="3 4">NBRC 13850</strain>
    </source>
</reference>
<dbReference type="EMBL" id="BIFH01000020">
    <property type="protein sequence ID" value="GCD96513.1"/>
    <property type="molecule type" value="Genomic_DNA"/>
</dbReference>
<dbReference type="Proteomes" id="UP000286931">
    <property type="component" value="Unassembled WGS sequence"/>
</dbReference>
<organism evidence="3 4">
    <name type="scientific">Embleya hyalina</name>
    <dbReference type="NCBI Taxonomy" id="516124"/>
    <lineage>
        <taxon>Bacteria</taxon>
        <taxon>Bacillati</taxon>
        <taxon>Actinomycetota</taxon>
        <taxon>Actinomycetes</taxon>
        <taxon>Kitasatosporales</taxon>
        <taxon>Streptomycetaceae</taxon>
        <taxon>Embleya</taxon>
    </lineage>
</organism>
<dbReference type="OrthoDB" id="3848547at2"/>
<evidence type="ECO:0000256" key="2">
    <source>
        <dbReference type="SAM" id="Phobius"/>
    </source>
</evidence>
<feature type="transmembrane region" description="Helical" evidence="2">
    <location>
        <begin position="66"/>
        <end position="87"/>
    </location>
</feature>
<feature type="region of interest" description="Disordered" evidence="1">
    <location>
        <begin position="1"/>
        <end position="20"/>
    </location>
</feature>
<dbReference type="RefSeq" id="WP_126638537.1">
    <property type="nucleotide sequence ID" value="NZ_BIFH01000020.1"/>
</dbReference>
<proteinExistence type="predicted"/>
<gene>
    <name evidence="3" type="ORF">EHYA_04200</name>
</gene>
<dbReference type="AlphaFoldDB" id="A0A401YPI8"/>
<keyword evidence="2" id="KW-1133">Transmembrane helix</keyword>
<keyword evidence="2" id="KW-0472">Membrane</keyword>
<evidence type="ECO:0000256" key="1">
    <source>
        <dbReference type="SAM" id="MobiDB-lite"/>
    </source>
</evidence>
<name>A0A401YPI8_9ACTN</name>
<keyword evidence="4" id="KW-1185">Reference proteome</keyword>
<comment type="caution">
    <text evidence="3">The sequence shown here is derived from an EMBL/GenBank/DDBJ whole genome shotgun (WGS) entry which is preliminary data.</text>
</comment>
<keyword evidence="2" id="KW-0812">Transmembrane</keyword>
<protein>
    <submittedName>
        <fullName evidence="3">Uncharacterized protein</fullName>
    </submittedName>
</protein>